<sequence length="497" mass="54728">MVSNKPVPVNLTAAGYQNYFVYAAYPNIAVDVSVGTQYSIFGTDAHVQHANVLADEYVGSNGQSYRLYWVGRNDDERSLKRLNLATGEIETLIDTLPTEKICAFVVGDLIAVWATTDDQGVCFDLSTVDTDVGQWVVHPASETNPIHVSPHAPVFGIGGNDLSAIYNESMLLGFRSNEGLVLSAGYETNYFYAVDKIDGVEMQVTGLYTGNNHYVLNDSGSAAFIGADKYVIFTHEQLLAGETPKILEVGVIIEHQSKFVRLNGSTLSVIYVDDESVLETVLVWIEDNGTPNDEVVLTRGDRPTRVDIHELAGRQAGKTVYNAVWYDAAAQLIHSQVFEGRELDHEPALDQSYPADDDQYQLMNVDQRVVIDTGEYFHVLSSNDQDPSYSLESDQDVLLFMRDAASAPGSMATGDFWLINADKKLNQIAFGNNVIDEQAVTSVSVFVDVARLRDQNNLITSVAGSERGFIDMNPFIFSEVNLVDKTAGIFQPDQELD</sequence>
<dbReference type="EMBL" id="CACSIO010000006">
    <property type="protein sequence ID" value="CAA0100790.1"/>
    <property type="molecule type" value="Genomic_DNA"/>
</dbReference>
<evidence type="ECO:0000313" key="2">
    <source>
        <dbReference type="Proteomes" id="UP000441399"/>
    </source>
</evidence>
<keyword evidence="2" id="KW-1185">Reference proteome</keyword>
<protein>
    <submittedName>
        <fullName evidence="1">Uncharacterized protein</fullName>
    </submittedName>
</protein>
<gene>
    <name evidence="1" type="ORF">OPDIPICF_04353</name>
</gene>
<proteinExistence type="predicted"/>
<dbReference type="Proteomes" id="UP000441399">
    <property type="component" value="Unassembled WGS sequence"/>
</dbReference>
<evidence type="ECO:0000313" key="1">
    <source>
        <dbReference type="EMBL" id="CAA0100790.1"/>
    </source>
</evidence>
<reference evidence="1 2" key="1">
    <citation type="submission" date="2019-11" db="EMBL/GenBank/DDBJ databases">
        <authorList>
            <person name="Holert J."/>
        </authorList>
    </citation>
    <scope>NUCLEOTIDE SEQUENCE [LARGE SCALE GENOMIC DNA]</scope>
    <source>
        <strain evidence="1">SB11_3</strain>
    </source>
</reference>
<name>A0A5S9PAK9_9GAMM</name>
<organism evidence="1 2">
    <name type="scientific">BD1-7 clade bacterium</name>
    <dbReference type="NCBI Taxonomy" id="2029982"/>
    <lineage>
        <taxon>Bacteria</taxon>
        <taxon>Pseudomonadati</taxon>
        <taxon>Pseudomonadota</taxon>
        <taxon>Gammaproteobacteria</taxon>
        <taxon>Cellvibrionales</taxon>
        <taxon>Spongiibacteraceae</taxon>
        <taxon>BD1-7 clade</taxon>
    </lineage>
</organism>
<dbReference type="AlphaFoldDB" id="A0A5S9PAK9"/>
<accession>A0A5S9PAK9</accession>